<evidence type="ECO:0000313" key="4">
    <source>
        <dbReference type="Proteomes" id="UP001208186"/>
    </source>
</evidence>
<evidence type="ECO:0000313" key="2">
    <source>
        <dbReference type="EMBL" id="MCU4718187.1"/>
    </source>
</evidence>
<gene>
    <name evidence="3" type="ORF">OB914_05235</name>
    <name evidence="2" type="ORF">OB916_08940</name>
</gene>
<dbReference type="EMBL" id="JAOPKC010000008">
    <property type="protein sequence ID" value="MCU4718187.1"/>
    <property type="molecule type" value="Genomic_DNA"/>
</dbReference>
<dbReference type="AlphaFoldDB" id="A0AAE3IA29"/>
<accession>A0AAE3IA29</accession>
<comment type="caution">
    <text evidence="3">The sequence shown here is derived from an EMBL/GenBank/DDBJ whole genome shotgun (WGS) entry which is preliminary data.</text>
</comment>
<keyword evidence="4" id="KW-1185">Reference proteome</keyword>
<reference evidence="3" key="1">
    <citation type="submission" date="2023-02" db="EMBL/GenBank/DDBJ databases">
        <title>Enrichment on poylsaccharides allowed isolation of novel metabolic and taxonomic groups of Haloarchaea.</title>
        <authorList>
            <person name="Sorokin D.Y."/>
            <person name="Elcheninov A.G."/>
            <person name="Khizhniak T.V."/>
            <person name="Kolganova T.V."/>
            <person name="Kublanov I.V."/>
        </authorList>
    </citation>
    <scope>NUCLEOTIDE SEQUENCE</scope>
    <source>
        <strain evidence="2 4">HArc-curdl5-1</strain>
        <strain evidence="3">HArc-curdl7</strain>
    </source>
</reference>
<organism evidence="3 5">
    <name type="scientific">Halapricum hydrolyticum</name>
    <dbReference type="NCBI Taxonomy" id="2979991"/>
    <lineage>
        <taxon>Archaea</taxon>
        <taxon>Methanobacteriati</taxon>
        <taxon>Methanobacteriota</taxon>
        <taxon>Stenosarchaea group</taxon>
        <taxon>Halobacteria</taxon>
        <taxon>Halobacteriales</taxon>
        <taxon>Haloarculaceae</taxon>
        <taxon>Halapricum</taxon>
    </lineage>
</organism>
<name>A0AAE3IA29_9EURY</name>
<protein>
    <submittedName>
        <fullName evidence="3">Uncharacterized protein</fullName>
    </submittedName>
</protein>
<dbReference type="RefSeq" id="WP_315908947.1">
    <property type="nucleotide sequence ID" value="NZ_JAOPKC010000008.1"/>
</dbReference>
<sequence>MALPAGRGLERAGGARQLSSLLPSRRRHTVRDKRAAVGQFGIARQEQVMT</sequence>
<feature type="compositionally biased region" description="Low complexity" evidence="1">
    <location>
        <begin position="1"/>
        <end position="23"/>
    </location>
</feature>
<evidence type="ECO:0000256" key="1">
    <source>
        <dbReference type="SAM" id="MobiDB-lite"/>
    </source>
</evidence>
<dbReference type="EMBL" id="JAOPKD010000003">
    <property type="protein sequence ID" value="MCU4726372.1"/>
    <property type="molecule type" value="Genomic_DNA"/>
</dbReference>
<proteinExistence type="predicted"/>
<evidence type="ECO:0000313" key="3">
    <source>
        <dbReference type="EMBL" id="MCU4726372.1"/>
    </source>
</evidence>
<dbReference type="Proteomes" id="UP001208186">
    <property type="component" value="Unassembled WGS sequence"/>
</dbReference>
<feature type="region of interest" description="Disordered" evidence="1">
    <location>
        <begin position="1"/>
        <end position="32"/>
    </location>
</feature>
<dbReference type="Proteomes" id="UP001209746">
    <property type="component" value="Unassembled WGS sequence"/>
</dbReference>
<evidence type="ECO:0000313" key="5">
    <source>
        <dbReference type="Proteomes" id="UP001209746"/>
    </source>
</evidence>